<feature type="compositionally biased region" description="Basic residues" evidence="1">
    <location>
        <begin position="169"/>
        <end position="190"/>
    </location>
</feature>
<sequence>MSGGRWWSRAATAVVTAAALVGVYLVPAGPVFAASEGALSEADRAAAAAAAAPPAAIEDEGGNWFTDLFGGDDAPEADPVPADAELAPEEHPVGPEAATPAEPGERVRELKGKRTANTRTFLLDDGQRQVEVAGEPLFYETARDGLVEIDTTVAATGKRWRPLMPRVCPRSRARPRHRRVGRMRAWRTRRGPGSARARTG</sequence>
<comment type="caution">
    <text evidence="2">The sequence shown here is derived from an EMBL/GenBank/DDBJ whole genome shotgun (WGS) entry which is preliminary data.</text>
</comment>
<evidence type="ECO:0000313" key="2">
    <source>
        <dbReference type="EMBL" id="GAA4710730.1"/>
    </source>
</evidence>
<organism evidence="2 3">
    <name type="scientific">Promicromonospora umidemergens</name>
    <dbReference type="NCBI Taxonomy" id="629679"/>
    <lineage>
        <taxon>Bacteria</taxon>
        <taxon>Bacillati</taxon>
        <taxon>Actinomycetota</taxon>
        <taxon>Actinomycetes</taxon>
        <taxon>Micrococcales</taxon>
        <taxon>Promicromonosporaceae</taxon>
        <taxon>Promicromonospora</taxon>
    </lineage>
</organism>
<accession>A0ABP8XQC5</accession>
<dbReference type="EMBL" id="BAABHM010000016">
    <property type="protein sequence ID" value="GAA4710730.1"/>
    <property type="molecule type" value="Genomic_DNA"/>
</dbReference>
<reference evidence="3" key="1">
    <citation type="journal article" date="2019" name="Int. J. Syst. Evol. Microbiol.">
        <title>The Global Catalogue of Microorganisms (GCM) 10K type strain sequencing project: providing services to taxonomists for standard genome sequencing and annotation.</title>
        <authorList>
            <consortium name="The Broad Institute Genomics Platform"/>
            <consortium name="The Broad Institute Genome Sequencing Center for Infectious Disease"/>
            <person name="Wu L."/>
            <person name="Ma J."/>
        </authorList>
    </citation>
    <scope>NUCLEOTIDE SEQUENCE [LARGE SCALE GENOMIC DNA]</scope>
    <source>
        <strain evidence="3">JCM 17975</strain>
    </source>
</reference>
<feature type="region of interest" description="Disordered" evidence="1">
    <location>
        <begin position="71"/>
        <end position="109"/>
    </location>
</feature>
<protein>
    <recommendedName>
        <fullName evidence="4">Lipopolysaccharide export system protein LptC</fullName>
    </recommendedName>
</protein>
<evidence type="ECO:0000256" key="1">
    <source>
        <dbReference type="SAM" id="MobiDB-lite"/>
    </source>
</evidence>
<gene>
    <name evidence="2" type="ORF">GCM10023198_36880</name>
</gene>
<evidence type="ECO:0000313" key="3">
    <source>
        <dbReference type="Proteomes" id="UP001500843"/>
    </source>
</evidence>
<feature type="region of interest" description="Disordered" evidence="1">
    <location>
        <begin position="165"/>
        <end position="200"/>
    </location>
</feature>
<evidence type="ECO:0008006" key="4">
    <source>
        <dbReference type="Google" id="ProtNLM"/>
    </source>
</evidence>
<dbReference type="Proteomes" id="UP001500843">
    <property type="component" value="Unassembled WGS sequence"/>
</dbReference>
<keyword evidence="3" id="KW-1185">Reference proteome</keyword>
<name>A0ABP8XQC5_9MICO</name>
<proteinExistence type="predicted"/>